<dbReference type="PANTHER" id="PTHR43581">
    <property type="entry name" value="ATP/GTP PHOSPHATASE"/>
    <property type="match status" value="1"/>
</dbReference>
<dbReference type="Pfam" id="PF13304">
    <property type="entry name" value="AAA_21"/>
    <property type="match status" value="1"/>
</dbReference>
<reference evidence="2 3" key="1">
    <citation type="submission" date="2024-10" db="EMBL/GenBank/DDBJ databases">
        <title>The Natural Products Discovery Center: Release of the First 8490 Sequenced Strains for Exploring Actinobacteria Biosynthetic Diversity.</title>
        <authorList>
            <person name="Kalkreuter E."/>
            <person name="Kautsar S.A."/>
            <person name="Yang D."/>
            <person name="Bader C.D."/>
            <person name="Teijaro C.N."/>
            <person name="Fluegel L."/>
            <person name="Davis C.M."/>
            <person name="Simpson J.R."/>
            <person name="Lauterbach L."/>
            <person name="Steele A.D."/>
            <person name="Gui C."/>
            <person name="Meng S."/>
            <person name="Li G."/>
            <person name="Viehrig K."/>
            <person name="Ye F."/>
            <person name="Su P."/>
            <person name="Kiefer A.F."/>
            <person name="Nichols A."/>
            <person name="Cepeda A.J."/>
            <person name="Yan W."/>
            <person name="Fan B."/>
            <person name="Jiang Y."/>
            <person name="Adhikari A."/>
            <person name="Zheng C.-J."/>
            <person name="Schuster L."/>
            <person name="Cowan T.M."/>
            <person name="Smanski M.J."/>
            <person name="Chevrette M.G."/>
            <person name="De Carvalho L.P.S."/>
            <person name="Shen B."/>
        </authorList>
    </citation>
    <scope>NUCLEOTIDE SEQUENCE [LARGE SCALE GENOMIC DNA]</scope>
    <source>
        <strain evidence="2 3">NPDC018013</strain>
    </source>
</reference>
<dbReference type="SUPFAM" id="SSF52540">
    <property type="entry name" value="P-loop containing nucleoside triphosphate hydrolases"/>
    <property type="match status" value="1"/>
</dbReference>
<protein>
    <submittedName>
        <fullName evidence="2">AAA family ATPase</fullName>
    </submittedName>
</protein>
<dbReference type="InterPro" id="IPR051396">
    <property type="entry name" value="Bact_Antivir_Def_Nuclease"/>
</dbReference>
<dbReference type="InterPro" id="IPR003959">
    <property type="entry name" value="ATPase_AAA_core"/>
</dbReference>
<accession>A0ABW7R4W0</accession>
<feature type="domain" description="ATPase AAA-type core" evidence="1">
    <location>
        <begin position="308"/>
        <end position="415"/>
    </location>
</feature>
<dbReference type="RefSeq" id="WP_397670715.1">
    <property type="nucleotide sequence ID" value="NZ_JBIRGH010000001.1"/>
</dbReference>
<evidence type="ECO:0000313" key="2">
    <source>
        <dbReference type="EMBL" id="MFH8583071.1"/>
    </source>
</evidence>
<comment type="caution">
    <text evidence="2">The sequence shown here is derived from an EMBL/GenBank/DDBJ whole genome shotgun (WGS) entry which is preliminary data.</text>
</comment>
<evidence type="ECO:0000313" key="3">
    <source>
        <dbReference type="Proteomes" id="UP001610990"/>
    </source>
</evidence>
<gene>
    <name evidence="2" type="ORF">ACH4GP_01570</name>
</gene>
<dbReference type="Proteomes" id="UP001610990">
    <property type="component" value="Unassembled WGS sequence"/>
</dbReference>
<dbReference type="EMBL" id="JBIRGH010000001">
    <property type="protein sequence ID" value="MFH8583071.1"/>
    <property type="molecule type" value="Genomic_DNA"/>
</dbReference>
<dbReference type="Gene3D" id="3.40.50.300">
    <property type="entry name" value="P-loop containing nucleotide triphosphate hydrolases"/>
    <property type="match status" value="1"/>
</dbReference>
<organism evidence="2 3">
    <name type="scientific">Streptomyces celluloflavus</name>
    <dbReference type="NCBI Taxonomy" id="58344"/>
    <lineage>
        <taxon>Bacteria</taxon>
        <taxon>Bacillati</taxon>
        <taxon>Actinomycetota</taxon>
        <taxon>Actinomycetes</taxon>
        <taxon>Kitasatosporales</taxon>
        <taxon>Streptomycetaceae</taxon>
        <taxon>Streptomyces</taxon>
    </lineage>
</organism>
<dbReference type="PANTHER" id="PTHR43581:SF2">
    <property type="entry name" value="EXCINUCLEASE ATPASE SUBUNIT"/>
    <property type="match status" value="1"/>
</dbReference>
<dbReference type="InterPro" id="IPR027417">
    <property type="entry name" value="P-loop_NTPase"/>
</dbReference>
<name>A0ABW7R4W0_9ACTN</name>
<keyword evidence="3" id="KW-1185">Reference proteome</keyword>
<sequence>MKFIVLPQGTPVRSGPEAVVLVADDWDDFGFRTGYTLWYRDPQTQTNLGFVKIAVAGQEDGPSPIRAGVYDGSPPGELFSLGQSDRYYDNIKKLGHDRREEILRGLSDVAYNPDLLDSAMLQYPVTRSSLLRTIQEQTVRAQFNRIARGGARLTEYRFHYTAPGNRAASTLDFEVDPDSMPSSNIHVLIGRNGVGKTTLLRNLAAAVVWPERRTEFGCVDMLPTSASVTGERFVNVVSVTFSAFDPFVEVVEESDAQAVRYTYVGLQGTSLGDLPAGTHQQRLQAAFNAGIHAVVNSRDLMRWREAIMLLSRDPQFANSAIAAYARDIRDGMEVSESHVQELASAFGQMSSGHAIVTLTMTQLVHLVAEQSLVLLDEPEAHLHPPLLASFMQALSSLLSARNGVAVVATHSPVVLQTVPQSCVYKLIRQGESSRSERPLIETYGENVGVLTHEVFGLEVMESGFYAEIGRAVAALDTYEEVLAHFDGKLGGEAKGLVRILLAEKSDGLL</sequence>
<evidence type="ECO:0000259" key="1">
    <source>
        <dbReference type="Pfam" id="PF13304"/>
    </source>
</evidence>
<proteinExistence type="predicted"/>